<organism evidence="8">
    <name type="scientific">Oppiella nova</name>
    <dbReference type="NCBI Taxonomy" id="334625"/>
    <lineage>
        <taxon>Eukaryota</taxon>
        <taxon>Metazoa</taxon>
        <taxon>Ecdysozoa</taxon>
        <taxon>Arthropoda</taxon>
        <taxon>Chelicerata</taxon>
        <taxon>Arachnida</taxon>
        <taxon>Acari</taxon>
        <taxon>Acariformes</taxon>
        <taxon>Sarcoptiformes</taxon>
        <taxon>Oribatida</taxon>
        <taxon>Brachypylina</taxon>
        <taxon>Oppioidea</taxon>
        <taxon>Oppiidae</taxon>
        <taxon>Oppiella</taxon>
    </lineage>
</organism>
<feature type="compositionally biased region" description="Basic and acidic residues" evidence="6">
    <location>
        <begin position="24"/>
        <end position="36"/>
    </location>
</feature>
<dbReference type="Proteomes" id="UP000728032">
    <property type="component" value="Unassembled WGS sequence"/>
</dbReference>
<dbReference type="Pfam" id="PF00270">
    <property type="entry name" value="DEAD"/>
    <property type="match status" value="1"/>
</dbReference>
<feature type="compositionally biased region" description="Basic and acidic residues" evidence="6">
    <location>
        <begin position="1"/>
        <end position="10"/>
    </location>
</feature>
<keyword evidence="2 5" id="KW-0378">Hydrolase</keyword>
<reference evidence="8" key="1">
    <citation type="submission" date="2020-11" db="EMBL/GenBank/DDBJ databases">
        <authorList>
            <person name="Tran Van P."/>
        </authorList>
    </citation>
    <scope>NUCLEOTIDE SEQUENCE</scope>
</reference>
<dbReference type="SUPFAM" id="SSF52540">
    <property type="entry name" value="P-loop containing nucleoside triphosphate hydrolases"/>
    <property type="match status" value="1"/>
</dbReference>
<evidence type="ECO:0000313" key="8">
    <source>
        <dbReference type="EMBL" id="CAD7654477.1"/>
    </source>
</evidence>
<dbReference type="InterPro" id="IPR050079">
    <property type="entry name" value="DEAD_box_RNA_helicase"/>
</dbReference>
<feature type="compositionally biased region" description="Basic residues" evidence="6">
    <location>
        <begin position="11"/>
        <end position="23"/>
    </location>
</feature>
<feature type="compositionally biased region" description="Basic and acidic residues" evidence="6">
    <location>
        <begin position="56"/>
        <end position="72"/>
    </location>
</feature>
<protein>
    <recommendedName>
        <fullName evidence="7">Helicase ATP-binding domain-containing protein</fullName>
    </recommendedName>
</protein>
<dbReference type="GO" id="GO:0016787">
    <property type="term" value="F:hydrolase activity"/>
    <property type="evidence" value="ECO:0007669"/>
    <property type="project" value="UniProtKB-KW"/>
</dbReference>
<evidence type="ECO:0000256" key="5">
    <source>
        <dbReference type="RuleBase" id="RU000492"/>
    </source>
</evidence>
<dbReference type="InterPro" id="IPR044773">
    <property type="entry name" value="DDX18/Has1_DEADc"/>
</dbReference>
<dbReference type="PROSITE" id="PS00039">
    <property type="entry name" value="DEAD_ATP_HELICASE"/>
    <property type="match status" value="1"/>
</dbReference>
<sequence>MPKVHEEVLMRKLKKRLKHKEKQRVKNRELRKQTDDHLDDEADDVDEDTGDHRKRTIGDRVETNNKKFKSSEEPTVGSNEEIDGDDDENGEECPPLVTADSIPFTTSLTVTRFDELKDKVSDLTLNAIKDMEFSQMTEIQSKTIPHLLEGKDLVGAAKTGSGKTLAFLIPAIELMYKLRFMPRNGTGILIISPTRELSMQTFGVLKELMKYHKQTYGLIMGGTNRQSEALKLTRGVNIVVATPGRLLDHLQNTKQFLFKNLQSLIIDEADRILDIGFEEEMKAIVRLLPQRRQTMLFSATLTKKTDDLIATQLCE</sequence>
<feature type="compositionally biased region" description="Acidic residues" evidence="6">
    <location>
        <begin position="80"/>
        <end position="91"/>
    </location>
</feature>
<evidence type="ECO:0000256" key="6">
    <source>
        <dbReference type="SAM" id="MobiDB-lite"/>
    </source>
</evidence>
<dbReference type="AlphaFoldDB" id="A0A7R9QQE9"/>
<dbReference type="Gene3D" id="3.40.50.300">
    <property type="entry name" value="P-loop containing nucleotide triphosphate hydrolases"/>
    <property type="match status" value="1"/>
</dbReference>
<evidence type="ECO:0000313" key="9">
    <source>
        <dbReference type="Proteomes" id="UP000728032"/>
    </source>
</evidence>
<evidence type="ECO:0000256" key="2">
    <source>
        <dbReference type="ARBA" id="ARBA00022801"/>
    </source>
</evidence>
<proteinExistence type="inferred from homology"/>
<accession>A0A7R9QQE9</accession>
<evidence type="ECO:0000256" key="1">
    <source>
        <dbReference type="ARBA" id="ARBA00022741"/>
    </source>
</evidence>
<name>A0A7R9QQE9_9ACAR</name>
<comment type="similarity">
    <text evidence="5">Belongs to the DEAD box helicase family.</text>
</comment>
<dbReference type="OrthoDB" id="10259640at2759"/>
<keyword evidence="1 5" id="KW-0547">Nucleotide-binding</keyword>
<feature type="domain" description="Helicase ATP-binding" evidence="7">
    <location>
        <begin position="144"/>
        <end position="315"/>
    </location>
</feature>
<feature type="region of interest" description="Disordered" evidence="6">
    <location>
        <begin position="1"/>
        <end position="100"/>
    </location>
</feature>
<dbReference type="GO" id="GO:0003676">
    <property type="term" value="F:nucleic acid binding"/>
    <property type="evidence" value="ECO:0007669"/>
    <property type="project" value="InterPro"/>
</dbReference>
<evidence type="ECO:0000256" key="4">
    <source>
        <dbReference type="ARBA" id="ARBA00022840"/>
    </source>
</evidence>
<dbReference type="PANTHER" id="PTHR47959">
    <property type="entry name" value="ATP-DEPENDENT RNA HELICASE RHLE-RELATED"/>
    <property type="match status" value="1"/>
</dbReference>
<dbReference type="InterPro" id="IPR011545">
    <property type="entry name" value="DEAD/DEAH_box_helicase_dom"/>
</dbReference>
<dbReference type="CDD" id="cd17942">
    <property type="entry name" value="DEADc_DDX18"/>
    <property type="match status" value="1"/>
</dbReference>
<keyword evidence="9" id="KW-1185">Reference proteome</keyword>
<dbReference type="GO" id="GO:0005829">
    <property type="term" value="C:cytosol"/>
    <property type="evidence" value="ECO:0007669"/>
    <property type="project" value="TreeGrafter"/>
</dbReference>
<dbReference type="InterPro" id="IPR000629">
    <property type="entry name" value="RNA-helicase_DEAD-box_CS"/>
</dbReference>
<feature type="compositionally biased region" description="Acidic residues" evidence="6">
    <location>
        <begin position="37"/>
        <end position="49"/>
    </location>
</feature>
<evidence type="ECO:0000259" key="7">
    <source>
        <dbReference type="PROSITE" id="PS51192"/>
    </source>
</evidence>
<keyword evidence="4 5" id="KW-0067">ATP-binding</keyword>
<dbReference type="PROSITE" id="PS51192">
    <property type="entry name" value="HELICASE_ATP_BIND_1"/>
    <property type="match status" value="1"/>
</dbReference>
<evidence type="ECO:0000256" key="3">
    <source>
        <dbReference type="ARBA" id="ARBA00022806"/>
    </source>
</evidence>
<dbReference type="SMART" id="SM00487">
    <property type="entry name" value="DEXDc"/>
    <property type="match status" value="1"/>
</dbReference>
<dbReference type="PANTHER" id="PTHR47959:SF1">
    <property type="entry name" value="ATP-DEPENDENT RNA HELICASE DBPA"/>
    <property type="match status" value="1"/>
</dbReference>
<dbReference type="InterPro" id="IPR027417">
    <property type="entry name" value="P-loop_NTPase"/>
</dbReference>
<gene>
    <name evidence="8" type="ORF">ONB1V03_LOCUS11124</name>
</gene>
<dbReference type="EMBL" id="OC922854">
    <property type="protein sequence ID" value="CAD7654477.1"/>
    <property type="molecule type" value="Genomic_DNA"/>
</dbReference>
<dbReference type="GO" id="GO:0003724">
    <property type="term" value="F:RNA helicase activity"/>
    <property type="evidence" value="ECO:0007669"/>
    <property type="project" value="InterPro"/>
</dbReference>
<dbReference type="EMBL" id="CAJPVJ010008029">
    <property type="protein sequence ID" value="CAG2171664.1"/>
    <property type="molecule type" value="Genomic_DNA"/>
</dbReference>
<dbReference type="InterPro" id="IPR014001">
    <property type="entry name" value="Helicase_ATP-bd"/>
</dbReference>
<dbReference type="GO" id="GO:0005524">
    <property type="term" value="F:ATP binding"/>
    <property type="evidence" value="ECO:0007669"/>
    <property type="project" value="UniProtKB-KW"/>
</dbReference>
<keyword evidence="3 5" id="KW-0347">Helicase</keyword>